<sequence length="166" mass="17686">MVYVAWEVLNCIALYLLVRTVFKALNLLGREWGALKTGAFCIVLLSTCQGHSAAPAANPAASAAATGDASGVGPGAHFMTLIEEPMSSVVLTVMKGATTNPTGLQVIRSVAGTFLGGHSWEPVGLSNYHIEKGQFTYNTTELLHWRLLGLTVFTQVKDLHGTKTLQ</sequence>
<accession>A0A502GPH6</accession>
<organism evidence="1 2">
    <name type="scientific">Hymenobacter nivis</name>
    <dbReference type="NCBI Taxonomy" id="1850093"/>
    <lineage>
        <taxon>Bacteria</taxon>
        <taxon>Pseudomonadati</taxon>
        <taxon>Bacteroidota</taxon>
        <taxon>Cytophagia</taxon>
        <taxon>Cytophagales</taxon>
        <taxon>Hymenobacteraceae</taxon>
        <taxon>Hymenobacter</taxon>
    </lineage>
</organism>
<keyword evidence="2" id="KW-1185">Reference proteome</keyword>
<proteinExistence type="predicted"/>
<reference evidence="1 2" key="1">
    <citation type="journal article" date="2019" name="Environ. Microbiol.">
        <title>Species interactions and distinct microbial communities in high Arctic permafrost affected cryosols are associated with the CH4 and CO2 gas fluxes.</title>
        <authorList>
            <person name="Altshuler I."/>
            <person name="Hamel J."/>
            <person name="Turney S."/>
            <person name="Magnuson E."/>
            <person name="Levesque R."/>
            <person name="Greer C."/>
            <person name="Whyte L.G."/>
        </authorList>
    </citation>
    <scope>NUCLEOTIDE SEQUENCE [LARGE SCALE GENOMIC DNA]</scope>
    <source>
        <strain evidence="1 2">S9.2P</strain>
    </source>
</reference>
<gene>
    <name evidence="1" type="ORF">EAH73_16565</name>
</gene>
<evidence type="ECO:0000313" key="2">
    <source>
        <dbReference type="Proteomes" id="UP000317646"/>
    </source>
</evidence>
<dbReference type="Proteomes" id="UP000317646">
    <property type="component" value="Unassembled WGS sequence"/>
</dbReference>
<protein>
    <submittedName>
        <fullName evidence="1">Uncharacterized protein</fullName>
    </submittedName>
</protein>
<comment type="caution">
    <text evidence="1">The sequence shown here is derived from an EMBL/GenBank/DDBJ whole genome shotgun (WGS) entry which is preliminary data.</text>
</comment>
<evidence type="ECO:0000313" key="1">
    <source>
        <dbReference type="EMBL" id="TPG63665.1"/>
    </source>
</evidence>
<dbReference type="AlphaFoldDB" id="A0A502GPH6"/>
<dbReference type="EMBL" id="RCYZ01000007">
    <property type="protein sequence ID" value="TPG63665.1"/>
    <property type="molecule type" value="Genomic_DNA"/>
</dbReference>
<name>A0A502GPH6_9BACT</name>